<keyword evidence="2 5" id="KW-0863">Zinc-finger</keyword>
<dbReference type="Proteomes" id="UP001219934">
    <property type="component" value="Unassembled WGS sequence"/>
</dbReference>
<evidence type="ECO:0000256" key="4">
    <source>
        <dbReference type="ARBA" id="ARBA00023125"/>
    </source>
</evidence>
<dbReference type="GO" id="GO:0003677">
    <property type="term" value="F:DNA binding"/>
    <property type="evidence" value="ECO:0007669"/>
    <property type="project" value="UniProtKB-UniRule"/>
</dbReference>
<evidence type="ECO:0000313" key="7">
    <source>
        <dbReference type="EMBL" id="KAJ4948582.1"/>
    </source>
</evidence>
<dbReference type="PANTHER" id="PTHR47577">
    <property type="entry name" value="THAP DOMAIN-CONTAINING PROTEIN 6"/>
    <property type="match status" value="1"/>
</dbReference>
<dbReference type="InterPro" id="IPR006612">
    <property type="entry name" value="THAP_Znf"/>
</dbReference>
<evidence type="ECO:0000256" key="2">
    <source>
        <dbReference type="ARBA" id="ARBA00022771"/>
    </source>
</evidence>
<dbReference type="PROSITE" id="PS50950">
    <property type="entry name" value="ZF_THAP"/>
    <property type="match status" value="1"/>
</dbReference>
<evidence type="ECO:0000259" key="6">
    <source>
        <dbReference type="PROSITE" id="PS50950"/>
    </source>
</evidence>
<sequence length="244" mass="27636">MPEHCAAYCCANRRTIVNRGRGITFHKFPKDKDMRKKWEVALRREGFTASESSLPGSPPKNLQIDFKAKQGHEYSKDHREFALTLHLHGPKAYKYLRETKNLPLPHPHALQRWLCSVDGKPGLNKMMLDMLERRCQEDQAKYGYMGDGNNETDVATEALVFMVVGLQGHWKAPIAYYLTKSLSPETQRVLLSHALEELHARGIRVVSVTMDGHASNVSMCNQLGCELKGNPQEPLKTSFPHPST</sequence>
<dbReference type="InterPro" id="IPR021896">
    <property type="entry name" value="THAP9-like_HTH"/>
</dbReference>
<evidence type="ECO:0000256" key="5">
    <source>
        <dbReference type="PROSITE-ProRule" id="PRU00309"/>
    </source>
</evidence>
<evidence type="ECO:0000256" key="3">
    <source>
        <dbReference type="ARBA" id="ARBA00022833"/>
    </source>
</evidence>
<reference evidence="7" key="1">
    <citation type="submission" date="2022-11" db="EMBL/GenBank/DDBJ databases">
        <title>Chromosome-level genome of Pogonophryne albipinna.</title>
        <authorList>
            <person name="Jo E."/>
        </authorList>
    </citation>
    <scope>NUCLEOTIDE SEQUENCE</scope>
    <source>
        <strain evidence="7">SGF0006</strain>
        <tissue evidence="7">Muscle</tissue>
    </source>
</reference>
<dbReference type="AlphaFoldDB" id="A0AAD6BQY6"/>
<dbReference type="Pfam" id="PF21787">
    <property type="entry name" value="TNP-like_RNaseH_N"/>
    <property type="match status" value="1"/>
</dbReference>
<organism evidence="7 8">
    <name type="scientific">Pogonophryne albipinna</name>
    <dbReference type="NCBI Taxonomy" id="1090488"/>
    <lineage>
        <taxon>Eukaryota</taxon>
        <taxon>Metazoa</taxon>
        <taxon>Chordata</taxon>
        <taxon>Craniata</taxon>
        <taxon>Vertebrata</taxon>
        <taxon>Euteleostomi</taxon>
        <taxon>Actinopterygii</taxon>
        <taxon>Neopterygii</taxon>
        <taxon>Teleostei</taxon>
        <taxon>Neoteleostei</taxon>
        <taxon>Acanthomorphata</taxon>
        <taxon>Eupercaria</taxon>
        <taxon>Perciformes</taxon>
        <taxon>Notothenioidei</taxon>
        <taxon>Pogonophryne</taxon>
    </lineage>
</organism>
<accession>A0AAD6BQY6</accession>
<dbReference type="InterPro" id="IPR048365">
    <property type="entry name" value="TNP-like_RNaseH_N"/>
</dbReference>
<evidence type="ECO:0000256" key="1">
    <source>
        <dbReference type="ARBA" id="ARBA00022723"/>
    </source>
</evidence>
<comment type="caution">
    <text evidence="7">The sequence shown here is derived from an EMBL/GenBank/DDBJ whole genome shotgun (WGS) entry which is preliminary data.</text>
</comment>
<dbReference type="Pfam" id="PF12017">
    <property type="entry name" value="Tnp_P_element"/>
    <property type="match status" value="1"/>
</dbReference>
<dbReference type="GO" id="GO:0008270">
    <property type="term" value="F:zinc ion binding"/>
    <property type="evidence" value="ECO:0007669"/>
    <property type="project" value="UniProtKB-KW"/>
</dbReference>
<dbReference type="PANTHER" id="PTHR47577:SF1">
    <property type="entry name" value="THAP DOMAIN-CONTAINING PROTEIN 6"/>
    <property type="match status" value="1"/>
</dbReference>
<protein>
    <recommendedName>
        <fullName evidence="6">THAP-type domain-containing protein</fullName>
    </recommendedName>
</protein>
<keyword evidence="4 5" id="KW-0238">DNA-binding</keyword>
<name>A0AAD6BQY6_9TELE</name>
<keyword evidence="1" id="KW-0479">Metal-binding</keyword>
<keyword evidence="8" id="KW-1185">Reference proteome</keyword>
<evidence type="ECO:0000313" key="8">
    <source>
        <dbReference type="Proteomes" id="UP001219934"/>
    </source>
</evidence>
<feature type="non-terminal residue" evidence="7">
    <location>
        <position position="1"/>
    </location>
</feature>
<gene>
    <name evidence="7" type="ORF">JOQ06_020115</name>
</gene>
<dbReference type="Pfam" id="PF05485">
    <property type="entry name" value="THAP"/>
    <property type="match status" value="1"/>
</dbReference>
<keyword evidence="3" id="KW-0862">Zinc</keyword>
<dbReference type="EMBL" id="JAPTMU010000001">
    <property type="protein sequence ID" value="KAJ4948582.1"/>
    <property type="molecule type" value="Genomic_DNA"/>
</dbReference>
<dbReference type="SUPFAM" id="SSF57716">
    <property type="entry name" value="Glucocorticoid receptor-like (DNA-binding domain)"/>
    <property type="match status" value="1"/>
</dbReference>
<feature type="domain" description="THAP-type" evidence="6">
    <location>
        <begin position="1"/>
        <end position="87"/>
    </location>
</feature>
<proteinExistence type="predicted"/>